<dbReference type="InterPro" id="IPR032091">
    <property type="entry name" value="Malt_amylase-like_C"/>
</dbReference>
<dbReference type="InterPro" id="IPR013780">
    <property type="entry name" value="Glyco_hydro_b"/>
</dbReference>
<dbReference type="InterPro" id="IPR017853">
    <property type="entry name" value="GH"/>
</dbReference>
<evidence type="ECO:0000313" key="2">
    <source>
        <dbReference type="EMBL" id="EHP45527.1"/>
    </source>
</evidence>
<dbReference type="SUPFAM" id="SSF51445">
    <property type="entry name" value="(Trans)glycosidases"/>
    <property type="match status" value="1"/>
</dbReference>
<accession>H1DKN4</accession>
<dbReference type="InterPro" id="IPR013783">
    <property type="entry name" value="Ig-like_fold"/>
</dbReference>
<dbReference type="EMBL" id="ADMC01000030">
    <property type="protein sequence ID" value="EHP45527.1"/>
    <property type="molecule type" value="Genomic_DNA"/>
</dbReference>
<dbReference type="HOGENOM" id="CLU_355564_0_0_10"/>
<dbReference type="Gene3D" id="2.60.40.1180">
    <property type="entry name" value="Golgi alpha-mannosidase II"/>
    <property type="match status" value="1"/>
</dbReference>
<dbReference type="InterPro" id="IPR006047">
    <property type="entry name" value="GH13_cat_dom"/>
</dbReference>
<keyword evidence="3" id="KW-1185">Reference proteome</keyword>
<feature type="domain" description="Glycosyl hydrolase family 13 catalytic" evidence="1">
    <location>
        <begin position="305"/>
        <end position="705"/>
    </location>
</feature>
<reference evidence="2 3" key="1">
    <citation type="submission" date="2012-01" db="EMBL/GenBank/DDBJ databases">
        <title>The Genome Sequence of Odoribacter laneus YIT 12061.</title>
        <authorList>
            <consortium name="The Broad Institute Genome Sequencing Platform"/>
            <person name="Earl A."/>
            <person name="Ward D."/>
            <person name="Feldgarden M."/>
            <person name="Gevers D."/>
            <person name="Morotomi M."/>
            <person name="Young S.K."/>
            <person name="Zeng Q."/>
            <person name="Gargeya S."/>
            <person name="Fitzgerald M."/>
            <person name="Haas B."/>
            <person name="Abouelleil A."/>
            <person name="Alvarado L."/>
            <person name="Arachchi H.M."/>
            <person name="Berlin A."/>
            <person name="Chapman S.B."/>
            <person name="Gearin G."/>
            <person name="Goldberg J."/>
            <person name="Griggs A."/>
            <person name="Gujja S."/>
            <person name="Hansen M."/>
            <person name="Heiman D."/>
            <person name="Howarth C."/>
            <person name="Larimer J."/>
            <person name="Lui A."/>
            <person name="MacDonald P.J.P."/>
            <person name="McCowen C."/>
            <person name="Montmayeur A."/>
            <person name="Murphy C."/>
            <person name="Neiman D."/>
            <person name="Pearson M."/>
            <person name="Priest M."/>
            <person name="Roberts A."/>
            <person name="Saif S."/>
            <person name="Shea T."/>
            <person name="Sisk P."/>
            <person name="Stolte C."/>
            <person name="Sykes S."/>
            <person name="Wortman J."/>
            <person name="Nusbaum C."/>
            <person name="Birren B."/>
        </authorList>
    </citation>
    <scope>NUCLEOTIDE SEQUENCE [LARGE SCALE GENOMIC DNA]</scope>
    <source>
        <strain evidence="2 3">YIT 12061</strain>
    </source>
</reference>
<dbReference type="SUPFAM" id="SSF81296">
    <property type="entry name" value="E set domains"/>
    <property type="match status" value="1"/>
</dbReference>
<dbReference type="AlphaFoldDB" id="H1DKN4"/>
<dbReference type="Pfam" id="PF00128">
    <property type="entry name" value="Alpha-amylase"/>
    <property type="match status" value="1"/>
</dbReference>
<dbReference type="Gene3D" id="3.20.20.80">
    <property type="entry name" value="Glycosidases"/>
    <property type="match status" value="1"/>
</dbReference>
<evidence type="ECO:0000259" key="1">
    <source>
        <dbReference type="SMART" id="SM00642"/>
    </source>
</evidence>
<gene>
    <name evidence="2" type="ORF">HMPREF9449_02820</name>
</gene>
<dbReference type="Pfam" id="PF16657">
    <property type="entry name" value="Malt_amylase_C"/>
    <property type="match status" value="1"/>
</dbReference>
<comment type="caution">
    <text evidence="2">The sequence shown here is derived from an EMBL/GenBank/DDBJ whole genome shotgun (WGS) entry which is preliminary data.</text>
</comment>
<proteinExistence type="predicted"/>
<dbReference type="eggNOG" id="COG0366">
    <property type="taxonomic scope" value="Bacteria"/>
</dbReference>
<organism evidence="2 3">
    <name type="scientific">Odoribacter laneus YIT 12061</name>
    <dbReference type="NCBI Taxonomy" id="742817"/>
    <lineage>
        <taxon>Bacteria</taxon>
        <taxon>Pseudomonadati</taxon>
        <taxon>Bacteroidota</taxon>
        <taxon>Bacteroidia</taxon>
        <taxon>Bacteroidales</taxon>
        <taxon>Odoribacteraceae</taxon>
        <taxon>Odoribacter</taxon>
    </lineage>
</organism>
<protein>
    <recommendedName>
        <fullName evidence="1">Glycosyl hydrolase family 13 catalytic domain-containing protein</fullName>
    </recommendedName>
</protein>
<dbReference type="SUPFAM" id="SSF51011">
    <property type="entry name" value="Glycosyl hydrolase domain"/>
    <property type="match status" value="1"/>
</dbReference>
<dbReference type="PANTHER" id="PTHR10357">
    <property type="entry name" value="ALPHA-AMYLASE FAMILY MEMBER"/>
    <property type="match status" value="1"/>
</dbReference>
<dbReference type="SMART" id="SM00642">
    <property type="entry name" value="Aamy"/>
    <property type="match status" value="1"/>
</dbReference>
<dbReference type="PATRIC" id="fig|742817.3.peg.3012"/>
<evidence type="ECO:0000313" key="3">
    <source>
        <dbReference type="Proteomes" id="UP000004892"/>
    </source>
</evidence>
<sequence length="792" mass="91592">MMYKIIIIMLLFLSFWTCKKNVVRIPEHSAVYDLASPIQLGNDTTRVYLTDYFLYPEKIRKIIPPSNLKLIKEKGKKEILLIPEKDMKAMENIRFQYEGYTYDIPVLRSVKKPVVFTFDPQGKQYRKVQLVGDMNAWNPENTNLELKDGVWQTTLYLAPGQYSYLVVLDGSKQLDPGNKERIDNNMGGSNSLLRVGEKAGKVPEIFTDRVSKDTVFLFYQNAVEEWFVYIQNQRLGEKYLISSGNTLGIVIPEDARELKRSELRVWAINEYGVSNDIFVPLEKGKVIEKASLLNRFDKRASTLYFLMIDRFKDAEAENNHPLDTGEVLPLANYMGGDIAGVTQKLKEGYFDSLGINTIWLSPITQNPEGAYGFWKDPKTKFSGYHGYWPVSSSKVDYRYGTSQELKDLIEEAHKRNINVILDYVANHVHEEHPLYKQHQEWATELYLPDGSLNTERWDDHRLTTWFDTFLPTLNLENPEVYEPMTDSALFWIKEYNLDGFRHDATKHIPEIFWRTLTYKLKKDVMFPKNITLYQVGETYGSRELIASYVGSGQMDGQFDFNVYDDAVATFARPDVGFQRLNNSLEESFHYYGVHNMMSYISGNQDRARFISYAAGDISFEEDSKIAGWKRKVGERKPSDETAYDKLIQLIAFNATIPGIPVLYYGDEIGMTGGNDPDNRRMMRFQDLSEGEKMVKEKTAALMKFRKSSMALMYGDFIPLRVENKVYAYLRSYFGQDVVVVFNKEPEEVTLKLDLPQRDRKGQFKSLFEGRFSYDNSKLIVDVPANGIEIIYN</sequence>
<dbReference type="GO" id="GO:0005975">
    <property type="term" value="P:carbohydrate metabolic process"/>
    <property type="evidence" value="ECO:0007669"/>
    <property type="project" value="InterPro"/>
</dbReference>
<dbReference type="Gene3D" id="2.60.40.10">
    <property type="entry name" value="Immunoglobulins"/>
    <property type="match status" value="1"/>
</dbReference>
<dbReference type="Proteomes" id="UP000004892">
    <property type="component" value="Unassembled WGS sequence"/>
</dbReference>
<dbReference type="STRING" id="742817.HMPREF9449_02820"/>
<dbReference type="Pfam" id="PF16561">
    <property type="entry name" value="AMPK1_CBM"/>
    <property type="match status" value="1"/>
</dbReference>
<dbReference type="InterPro" id="IPR032640">
    <property type="entry name" value="AMPK1_CBM"/>
</dbReference>
<dbReference type="InterPro" id="IPR014756">
    <property type="entry name" value="Ig_E-set"/>
</dbReference>
<name>H1DKN4_9BACT</name>